<proteinExistence type="predicted"/>
<sequence>MSFENKLLQMKGLLKKDAGAATKRKIPKQGKRRPLHDSRWNEIGLELVENELGFVFKKTIAYPLETRHGNTALSELDRVLEAWEEVDFDHPFKLKKEERIIFFDTETTGLSGTGAYIFLAGLLERSADGFEMTQYVMPDPANEAAFLYETDLWRSEDPIIFSYNGKSFDWPQLTSRWTMHRNILPKLKNLKQIDLFHGTKRIWKNELARMKLSTIEAEKLGFTREGDVPGFLIPAIYLDAVKSGYPEALEGVLHHNELDILSLVSLYVISSDLLMEDLESETFGAYTNIGKWYADLKQFDQSAAYFEHVTAERGASSALARYFLAIQRKRNGQYEEALKLFKEAAPNLRGTVEVEAWLHAAKLYEHQIKDLGQALIMAGFAKEASLHLQIRPTMSRDIDKRLARLELKIQKNRPKL</sequence>
<dbReference type="Proteomes" id="UP001597109">
    <property type="component" value="Unassembled WGS sequence"/>
</dbReference>
<dbReference type="EMBL" id="JBHTKI010000008">
    <property type="protein sequence ID" value="MFD1030835.1"/>
    <property type="molecule type" value="Genomic_DNA"/>
</dbReference>
<dbReference type="PANTHER" id="PTHR38462:SF1">
    <property type="entry name" value="YPRB RIBONUCLEASE H-LIKE DOMAIN-CONTAINING PROTEIN"/>
    <property type="match status" value="1"/>
</dbReference>
<dbReference type="PANTHER" id="PTHR38462">
    <property type="entry name" value="EXONUCLEASE-LIKE PROTEIN"/>
    <property type="match status" value="1"/>
</dbReference>
<feature type="domain" description="YprB ribonuclease H-like" evidence="1">
    <location>
        <begin position="101"/>
        <end position="268"/>
    </location>
</feature>
<evidence type="ECO:0000313" key="3">
    <source>
        <dbReference type="Proteomes" id="UP001597109"/>
    </source>
</evidence>
<dbReference type="InterPro" id="IPR012337">
    <property type="entry name" value="RNaseH-like_sf"/>
</dbReference>
<comment type="caution">
    <text evidence="2">The sequence shown here is derived from an EMBL/GenBank/DDBJ whole genome shotgun (WGS) entry which is preliminary data.</text>
</comment>
<evidence type="ECO:0000259" key="1">
    <source>
        <dbReference type="Pfam" id="PF13482"/>
    </source>
</evidence>
<dbReference type="SUPFAM" id="SSF53098">
    <property type="entry name" value="Ribonuclease H-like"/>
    <property type="match status" value="1"/>
</dbReference>
<evidence type="ECO:0000313" key="2">
    <source>
        <dbReference type="EMBL" id="MFD1030835.1"/>
    </source>
</evidence>
<dbReference type="SUPFAM" id="SSF48452">
    <property type="entry name" value="TPR-like"/>
    <property type="match status" value="1"/>
</dbReference>
<name>A0ABW3L931_9BACL</name>
<gene>
    <name evidence="2" type="ORF">ACFQ1X_05270</name>
</gene>
<keyword evidence="3" id="KW-1185">Reference proteome</keyword>
<dbReference type="RefSeq" id="WP_144836910.1">
    <property type="nucleotide sequence ID" value="NZ_JBHTKI010000008.1"/>
</dbReference>
<reference evidence="3" key="1">
    <citation type="journal article" date="2019" name="Int. J. Syst. Evol. Microbiol.">
        <title>The Global Catalogue of Microorganisms (GCM) 10K type strain sequencing project: providing services to taxonomists for standard genome sequencing and annotation.</title>
        <authorList>
            <consortium name="The Broad Institute Genomics Platform"/>
            <consortium name="The Broad Institute Genome Sequencing Center for Infectious Disease"/>
            <person name="Wu L."/>
            <person name="Ma J."/>
        </authorList>
    </citation>
    <scope>NUCLEOTIDE SEQUENCE [LARGE SCALE GENOMIC DNA]</scope>
    <source>
        <strain evidence="3">CCUG 56756</strain>
    </source>
</reference>
<accession>A0ABW3L931</accession>
<dbReference type="Gene3D" id="1.25.40.10">
    <property type="entry name" value="Tetratricopeptide repeat domain"/>
    <property type="match status" value="1"/>
</dbReference>
<dbReference type="InterPro" id="IPR038720">
    <property type="entry name" value="YprB_RNase_H-like_dom"/>
</dbReference>
<organism evidence="2 3">
    <name type="scientific">Metaplanococcus flavidus</name>
    <dbReference type="NCBI Taxonomy" id="569883"/>
    <lineage>
        <taxon>Bacteria</taxon>
        <taxon>Bacillati</taxon>
        <taxon>Bacillota</taxon>
        <taxon>Bacilli</taxon>
        <taxon>Bacillales</taxon>
        <taxon>Caryophanaceae</taxon>
        <taxon>Metaplanococcus</taxon>
    </lineage>
</organism>
<dbReference type="InterPro" id="IPR011990">
    <property type="entry name" value="TPR-like_helical_dom_sf"/>
</dbReference>
<dbReference type="Pfam" id="PF13482">
    <property type="entry name" value="RNase_H_2"/>
    <property type="match status" value="1"/>
</dbReference>
<protein>
    <submittedName>
        <fullName evidence="2">Ribonuclease H-like domain-containing protein</fullName>
    </submittedName>
</protein>